<evidence type="ECO:0000259" key="2">
    <source>
        <dbReference type="SMART" id="SM00460"/>
    </source>
</evidence>
<dbReference type="PANTHER" id="PTHR46333:SF2">
    <property type="entry name" value="CYTOKINESIS PROTEIN 3"/>
    <property type="match status" value="1"/>
</dbReference>
<dbReference type="PANTHER" id="PTHR46333">
    <property type="entry name" value="CYTOKINESIS PROTEIN 3"/>
    <property type="match status" value="1"/>
</dbReference>
<protein>
    <recommendedName>
        <fullName evidence="2">Transglutaminase-like domain-containing protein</fullName>
    </recommendedName>
</protein>
<dbReference type="OrthoDB" id="9788327at2"/>
<feature type="signal peptide" evidence="1">
    <location>
        <begin position="1"/>
        <end position="31"/>
    </location>
</feature>
<organism evidence="3 4">
    <name type="scientific">Paenibacillus selenitireducens</name>
    <dbReference type="NCBI Taxonomy" id="1324314"/>
    <lineage>
        <taxon>Bacteria</taxon>
        <taxon>Bacillati</taxon>
        <taxon>Bacillota</taxon>
        <taxon>Bacilli</taxon>
        <taxon>Bacillales</taxon>
        <taxon>Paenibacillaceae</taxon>
        <taxon>Paenibacillus</taxon>
    </lineage>
</organism>
<proteinExistence type="predicted"/>
<dbReference type="SUPFAM" id="SSF54001">
    <property type="entry name" value="Cysteine proteinases"/>
    <property type="match status" value="1"/>
</dbReference>
<dbReference type="InterPro" id="IPR002931">
    <property type="entry name" value="Transglutaminase-like"/>
</dbReference>
<dbReference type="GO" id="GO:0005737">
    <property type="term" value="C:cytoplasm"/>
    <property type="evidence" value="ECO:0007669"/>
    <property type="project" value="TreeGrafter"/>
</dbReference>
<dbReference type="EMBL" id="MSZX01000013">
    <property type="protein sequence ID" value="OPA73869.1"/>
    <property type="molecule type" value="Genomic_DNA"/>
</dbReference>
<dbReference type="SMART" id="SM00460">
    <property type="entry name" value="TGc"/>
    <property type="match status" value="1"/>
</dbReference>
<feature type="chain" id="PRO_5012256113" description="Transglutaminase-like domain-containing protein" evidence="1">
    <location>
        <begin position="32"/>
        <end position="369"/>
    </location>
</feature>
<comment type="caution">
    <text evidence="3">The sequence shown here is derived from an EMBL/GenBank/DDBJ whole genome shotgun (WGS) entry which is preliminary data.</text>
</comment>
<dbReference type="Gene3D" id="3.10.620.30">
    <property type="match status" value="1"/>
</dbReference>
<dbReference type="InterPro" id="IPR038765">
    <property type="entry name" value="Papain-like_cys_pep_sf"/>
</dbReference>
<evidence type="ECO:0000256" key="1">
    <source>
        <dbReference type="SAM" id="SignalP"/>
    </source>
</evidence>
<dbReference type="AlphaFoldDB" id="A0A1T2X1X7"/>
<name>A0A1T2X1X7_9BACL</name>
<dbReference type="Pfam" id="PF01841">
    <property type="entry name" value="Transglut_core"/>
    <property type="match status" value="1"/>
</dbReference>
<evidence type="ECO:0000313" key="4">
    <source>
        <dbReference type="Proteomes" id="UP000190188"/>
    </source>
</evidence>
<feature type="domain" description="Transglutaminase-like" evidence="2">
    <location>
        <begin position="169"/>
        <end position="225"/>
    </location>
</feature>
<gene>
    <name evidence="3" type="ORF">BVG16_25855</name>
</gene>
<dbReference type="InterPro" id="IPR052557">
    <property type="entry name" value="CAP/Cytokinesis_protein"/>
</dbReference>
<dbReference type="STRING" id="1324314.BVG16_25855"/>
<evidence type="ECO:0000313" key="3">
    <source>
        <dbReference type="EMBL" id="OPA73869.1"/>
    </source>
</evidence>
<dbReference type="Proteomes" id="UP000190188">
    <property type="component" value="Unassembled WGS sequence"/>
</dbReference>
<sequence length="369" mass="42218">MPKVRNRVVKILLVCALCFVGVEWINNPVTAAVDTLKVNSMEALSKQIYESMLNRETVMTFTLKGSVSKEKLESALKEAIDTDSYLQFMVRQYSYQYRSSMLSSSITIYMEYRENTEQTAYVTRTVKSVLPTIIKPTMNAHEKVKAIHDWVVLHLAYDTTLKNDTAYQGLTEGTTVCQGYALLTYKMLKEAGITNRIAEGTAGGQLHAWNLVYLDGKWYHLDTTWDDPIPDQKGKVSYSYYLRTDKQLKVDHQWTKVYPAATQNYDVTVQSLKKSDTARLDFYTQLETDLNYIYLSSENIVSSVNQLADRLKSAMKAGDTVVKVRYTRKASLQEDLSKALEKISGIQGIRYTYRDFENTGDILLEITFR</sequence>
<keyword evidence="4" id="KW-1185">Reference proteome</keyword>
<keyword evidence="1" id="KW-0732">Signal</keyword>
<reference evidence="3 4" key="1">
    <citation type="submission" date="2017-01" db="EMBL/GenBank/DDBJ databases">
        <title>Genome analysis of Paenibacillus selenitrireducens ES3-24.</title>
        <authorList>
            <person name="Xu D."/>
            <person name="Yao R."/>
            <person name="Zheng S."/>
        </authorList>
    </citation>
    <scope>NUCLEOTIDE SEQUENCE [LARGE SCALE GENOMIC DNA]</scope>
    <source>
        <strain evidence="3 4">ES3-24</strain>
    </source>
</reference>
<dbReference type="RefSeq" id="WP_078502098.1">
    <property type="nucleotide sequence ID" value="NZ_MSZX01000013.1"/>
</dbReference>
<accession>A0A1T2X1X7</accession>